<dbReference type="PANTHER" id="PTHR34587:SF2">
    <property type="entry name" value="G-PROTEIN COUPLED RECEPTORS FAMILY 1 PROFILE DOMAIN-CONTAINING PROTEIN"/>
    <property type="match status" value="1"/>
</dbReference>
<sequence length="684" mass="70565">MRFYNVFTLALASTLASATRPATLTQSAGVNATSVAPSTVTSASLATVTKIINLTSTVTVSGTPSESLTNVQATEVVTNATFSVIPTGGVLTSAPASTSVCDTAAPSIITSVVTQVSTKTVDHFITVTVGESSPAPNSSAGNSGSKGQAEEPTPVVTTMTTVKPVTTVVVEQATTVFVTSFFTTTVQVQAGETRTRTAMVTSTVTSTGMATHTRTKTSTILVTLTTTNTPEATGVATNNSTTKDTKTRTTSASLSTSEALSSTPCPTDPITLTVTRSANEATATTSKFGIKDDTTTPRSSRSRFTTRTRGTTSLPVTRSAVRSASTARSTSRSVESQAASTTRFSRTTSARASRSTSVIQSTTDADISTLVISTRSVSSDATSSTGRGGRTRTRSSVVMPPLQPVEATETATASGTSAQVTTTSVRTTRSASSTVSRFSTFVISTSTGGRANTRTKTSSAPAASATSSTDPQTSPELDPRAVMSALTNNGQNTPSPGQVASLTSRNNFINFCLTQNVPLTNGQQIKAGSCNSVPMGRILAVNKMPSSKFVFPKNGQTIKANTAFTVRMAIKNLSTGNFVNPATNYYGAPAQTTADGTLIGHSHVVIEKLTSKTQTKPTDPQKFAFFKGLNQAAVGGILTADVTAGLPAGEYRIASINSAANHQPALSAVAQRGSNDDISYFTVE</sequence>
<keyword evidence="2" id="KW-0732">Signal</keyword>
<feature type="region of interest" description="Disordered" evidence="1">
    <location>
        <begin position="231"/>
        <end position="362"/>
    </location>
</feature>
<dbReference type="PANTHER" id="PTHR34587">
    <property type="entry name" value="VWFA DOMAIN-CONTAINING PROTEIN"/>
    <property type="match status" value="1"/>
</dbReference>
<dbReference type="AlphaFoldDB" id="A0A8H3HNV7"/>
<feature type="compositionally biased region" description="Low complexity" evidence="1">
    <location>
        <begin position="307"/>
        <end position="357"/>
    </location>
</feature>
<feature type="compositionally biased region" description="Low complexity" evidence="1">
    <location>
        <begin position="132"/>
        <end position="145"/>
    </location>
</feature>
<feature type="compositionally biased region" description="Polar residues" evidence="1">
    <location>
        <begin position="270"/>
        <end position="287"/>
    </location>
</feature>
<reference evidence="3" key="1">
    <citation type="submission" date="2021-01" db="EMBL/GenBank/DDBJ databases">
        <authorList>
            <person name="Kaushik A."/>
        </authorList>
    </citation>
    <scope>NUCLEOTIDE SEQUENCE</scope>
    <source>
        <strain evidence="3">Type strain: AG8-Rh-89/</strain>
    </source>
</reference>
<feature type="compositionally biased region" description="Low complexity" evidence="1">
    <location>
        <begin position="406"/>
        <end position="431"/>
    </location>
</feature>
<feature type="region of interest" description="Disordered" evidence="1">
    <location>
        <begin position="446"/>
        <end position="477"/>
    </location>
</feature>
<evidence type="ECO:0000313" key="4">
    <source>
        <dbReference type="Proteomes" id="UP000663850"/>
    </source>
</evidence>
<dbReference type="EMBL" id="CAJMWZ010006513">
    <property type="protein sequence ID" value="CAE6523350.1"/>
    <property type="molecule type" value="Genomic_DNA"/>
</dbReference>
<comment type="caution">
    <text evidence="3">The sequence shown here is derived from an EMBL/GenBank/DDBJ whole genome shotgun (WGS) entry which is preliminary data.</text>
</comment>
<organism evidence="3 4">
    <name type="scientific">Rhizoctonia solani</name>
    <dbReference type="NCBI Taxonomy" id="456999"/>
    <lineage>
        <taxon>Eukaryota</taxon>
        <taxon>Fungi</taxon>
        <taxon>Dikarya</taxon>
        <taxon>Basidiomycota</taxon>
        <taxon>Agaricomycotina</taxon>
        <taxon>Agaricomycetes</taxon>
        <taxon>Cantharellales</taxon>
        <taxon>Ceratobasidiaceae</taxon>
        <taxon>Rhizoctonia</taxon>
    </lineage>
</organism>
<feature type="chain" id="PRO_5034995020" evidence="2">
    <location>
        <begin position="19"/>
        <end position="684"/>
    </location>
</feature>
<protein>
    <submittedName>
        <fullName evidence="3">Uncharacterized protein</fullName>
    </submittedName>
</protein>
<dbReference type="InterPro" id="IPR053216">
    <property type="entry name" value="Appressorial_penetr-assoc"/>
</dbReference>
<evidence type="ECO:0000313" key="3">
    <source>
        <dbReference type="EMBL" id="CAE6523350.1"/>
    </source>
</evidence>
<feature type="compositionally biased region" description="Low complexity" evidence="1">
    <location>
        <begin position="454"/>
        <end position="475"/>
    </location>
</feature>
<evidence type="ECO:0000256" key="1">
    <source>
        <dbReference type="SAM" id="MobiDB-lite"/>
    </source>
</evidence>
<feature type="signal peptide" evidence="2">
    <location>
        <begin position="1"/>
        <end position="18"/>
    </location>
</feature>
<dbReference type="Proteomes" id="UP000663850">
    <property type="component" value="Unassembled WGS sequence"/>
</dbReference>
<gene>
    <name evidence="3" type="ORF">RDB_LOCUS121015</name>
</gene>
<feature type="compositionally biased region" description="Low complexity" evidence="1">
    <location>
        <begin position="375"/>
        <end position="385"/>
    </location>
</feature>
<accession>A0A8H3HNV7</accession>
<evidence type="ECO:0000256" key="2">
    <source>
        <dbReference type="SAM" id="SignalP"/>
    </source>
</evidence>
<name>A0A8H3HNV7_9AGAM</name>
<proteinExistence type="predicted"/>
<feature type="region of interest" description="Disordered" evidence="1">
    <location>
        <begin position="129"/>
        <end position="154"/>
    </location>
</feature>
<feature type="region of interest" description="Disordered" evidence="1">
    <location>
        <begin position="375"/>
        <end position="431"/>
    </location>
</feature>
<feature type="compositionally biased region" description="Low complexity" evidence="1">
    <location>
        <begin position="231"/>
        <end position="263"/>
    </location>
</feature>